<comment type="similarity">
    <text evidence="4">Belongs to the NapD family.</text>
</comment>
<evidence type="ECO:0000313" key="6">
    <source>
        <dbReference type="Proteomes" id="UP000193083"/>
    </source>
</evidence>
<name>A0A1X7N1C1_9HYPH</name>
<accession>A0A1X7N1C1</accession>
<evidence type="ECO:0000256" key="1">
    <source>
        <dbReference type="ARBA" id="ARBA00004496"/>
    </source>
</evidence>
<organism evidence="5 6">
    <name type="scientific">Mesorhizobium australicum</name>
    <dbReference type="NCBI Taxonomy" id="536018"/>
    <lineage>
        <taxon>Bacteria</taxon>
        <taxon>Pseudomonadati</taxon>
        <taxon>Pseudomonadota</taxon>
        <taxon>Alphaproteobacteria</taxon>
        <taxon>Hyphomicrobiales</taxon>
        <taxon>Phyllobacteriaceae</taxon>
        <taxon>Mesorhizobium</taxon>
    </lineage>
</organism>
<dbReference type="GO" id="GO:0005737">
    <property type="term" value="C:cytoplasm"/>
    <property type="evidence" value="ECO:0007669"/>
    <property type="project" value="UniProtKB-SubCell"/>
</dbReference>
<proteinExistence type="inferred from homology"/>
<dbReference type="RefSeq" id="WP_085463184.1">
    <property type="nucleotide sequence ID" value="NZ_FXBL01000004.1"/>
</dbReference>
<protein>
    <recommendedName>
        <fullName evidence="4">Chaperone NapD</fullName>
    </recommendedName>
    <alternativeName>
        <fullName evidence="4">NapA signal peptide-binding chaperone NapD</fullName>
    </alternativeName>
</protein>
<evidence type="ECO:0000256" key="3">
    <source>
        <dbReference type="ARBA" id="ARBA00023186"/>
    </source>
</evidence>
<dbReference type="PANTHER" id="PTHR38603">
    <property type="entry name" value="CHAPERONE NAPD"/>
    <property type="match status" value="1"/>
</dbReference>
<evidence type="ECO:0000313" key="5">
    <source>
        <dbReference type="EMBL" id="SMH30569.1"/>
    </source>
</evidence>
<evidence type="ECO:0000256" key="2">
    <source>
        <dbReference type="ARBA" id="ARBA00022490"/>
    </source>
</evidence>
<dbReference type="InterPro" id="IPR005623">
    <property type="entry name" value="Chaperone_NapD_NO3_reduct"/>
</dbReference>
<dbReference type="OrthoDB" id="7306089at2"/>
<keyword evidence="6" id="KW-1185">Reference proteome</keyword>
<dbReference type="Pfam" id="PF03927">
    <property type="entry name" value="NapD"/>
    <property type="match status" value="1"/>
</dbReference>
<evidence type="ECO:0000256" key="4">
    <source>
        <dbReference type="HAMAP-Rule" id="MF_02200"/>
    </source>
</evidence>
<reference evidence="5 6" key="1">
    <citation type="submission" date="2017-04" db="EMBL/GenBank/DDBJ databases">
        <authorList>
            <person name="Afonso C.L."/>
            <person name="Miller P.J."/>
            <person name="Scott M.A."/>
            <person name="Spackman E."/>
            <person name="Goraichik I."/>
            <person name="Dimitrov K.M."/>
            <person name="Suarez D.L."/>
            <person name="Swayne D.E."/>
        </authorList>
    </citation>
    <scope>NUCLEOTIDE SEQUENCE [LARGE SCALE GENOMIC DNA]</scope>
    <source>
        <strain evidence="5 6">B5P</strain>
    </source>
</reference>
<dbReference type="GO" id="GO:0051224">
    <property type="term" value="P:negative regulation of protein transport"/>
    <property type="evidence" value="ECO:0007669"/>
    <property type="project" value="UniProtKB-UniRule"/>
</dbReference>
<dbReference type="GO" id="GO:0005048">
    <property type="term" value="F:signal sequence binding"/>
    <property type="evidence" value="ECO:0007669"/>
    <property type="project" value="UniProtKB-UniRule"/>
</dbReference>
<keyword evidence="3 4" id="KW-0143">Chaperone</keyword>
<dbReference type="Proteomes" id="UP000193083">
    <property type="component" value="Unassembled WGS sequence"/>
</dbReference>
<comment type="function">
    <text evidence="4">Chaperone for NapA, the catalytic subunit of the periplasmic nitrate reductase. It binds directly and specifically to the twin-arginine signal peptide of NapA, preventing premature interaction with the Tat translocase and premature export.</text>
</comment>
<sequence length="97" mass="10265">MRQLTRRGLLTAGAGDRHHISSAVVVALPERRAELSELLAAMRGVEVHASEGSRVVITIEGPTSGMLGETLTAISAMDGVLAANMVFEHAEDQEARS</sequence>
<dbReference type="Gene3D" id="3.30.70.920">
    <property type="match status" value="1"/>
</dbReference>
<comment type="subunit">
    <text evidence="4">Interacts with the cytoplasmic NapA precursor.</text>
</comment>
<comment type="subcellular location">
    <subcellularLocation>
        <location evidence="1 4">Cytoplasm</location>
    </subcellularLocation>
</comment>
<keyword evidence="2 4" id="KW-0963">Cytoplasm</keyword>
<dbReference type="AlphaFoldDB" id="A0A1X7N1C1"/>
<dbReference type="EMBL" id="FXBL01000004">
    <property type="protein sequence ID" value="SMH30569.1"/>
    <property type="molecule type" value="Genomic_DNA"/>
</dbReference>
<gene>
    <name evidence="4" type="primary">napD</name>
    <name evidence="5" type="ORF">SAMN02982922_1056</name>
</gene>
<dbReference type="HAMAP" id="MF_02200">
    <property type="entry name" value="NapD"/>
    <property type="match status" value="1"/>
</dbReference>
<dbReference type="PANTHER" id="PTHR38603:SF1">
    <property type="entry name" value="CHAPERONE NAPD"/>
    <property type="match status" value="1"/>
</dbReference>